<evidence type="ECO:0000259" key="1">
    <source>
        <dbReference type="Pfam" id="PF14206"/>
    </source>
</evidence>
<reference evidence="2 3" key="1">
    <citation type="journal article" date="2019" name="Int. J. Syst. Evol. Microbiol.">
        <title>The Global Catalogue of Microorganisms (GCM) 10K type strain sequencing project: providing services to taxonomists for standard genome sequencing and annotation.</title>
        <authorList>
            <consortium name="The Broad Institute Genomics Platform"/>
            <consortium name="The Broad Institute Genome Sequencing Center for Infectious Disease"/>
            <person name="Wu L."/>
            <person name="Ma J."/>
        </authorList>
    </citation>
    <scope>NUCLEOTIDE SEQUENCE [LARGE SCALE GENOMIC DNA]</scope>
    <source>
        <strain evidence="2 3">JCM 16343</strain>
    </source>
</reference>
<protein>
    <recommendedName>
        <fullName evidence="1">Cysteine-rich CPCC domain-containing protein</fullName>
    </recommendedName>
</protein>
<dbReference type="Proteomes" id="UP001501787">
    <property type="component" value="Unassembled WGS sequence"/>
</dbReference>
<dbReference type="RefSeq" id="WP_201505297.1">
    <property type="nucleotide sequence ID" value="NZ_BAAAFR010000005.1"/>
</dbReference>
<dbReference type="Pfam" id="PF14206">
    <property type="entry name" value="Cys_rich_CPCC"/>
    <property type="match status" value="1"/>
</dbReference>
<gene>
    <name evidence="2" type="ORF">GCM10009129_17130</name>
</gene>
<feature type="domain" description="Cysteine-rich CPCC" evidence="1">
    <location>
        <begin position="80"/>
        <end position="119"/>
    </location>
</feature>
<name>A0ABN0VXT0_9GAMM</name>
<keyword evidence="3" id="KW-1185">Reference proteome</keyword>
<sequence length="150" mass="17227">MIKKVLRNDVITTICQYRMKLISQRDLIDTLDCETKDTASALFDTIKQELEGCTNGFLSEFYQTLTGEVVEVVGDTQKLFTCPCCGFNTLFEIYNIQQGTGYDICRYCQWEDDGTSDLDKISSVNGGSINSYRAKIIENKNFFYRNKWVI</sequence>
<dbReference type="EMBL" id="BAAAFR010000005">
    <property type="protein sequence ID" value="GAA0320016.1"/>
    <property type="molecule type" value="Genomic_DNA"/>
</dbReference>
<dbReference type="InterPro" id="IPR025983">
    <property type="entry name" value="Cys_rich_CPCC"/>
</dbReference>
<proteinExistence type="predicted"/>
<evidence type="ECO:0000313" key="2">
    <source>
        <dbReference type="EMBL" id="GAA0320016.1"/>
    </source>
</evidence>
<accession>A0ABN0VXT0</accession>
<comment type="caution">
    <text evidence="2">The sequence shown here is derived from an EMBL/GenBank/DDBJ whole genome shotgun (WGS) entry which is preliminary data.</text>
</comment>
<organism evidence="2 3">
    <name type="scientific">Psychrobacter aestuarii</name>
    <dbReference type="NCBI Taxonomy" id="556327"/>
    <lineage>
        <taxon>Bacteria</taxon>
        <taxon>Pseudomonadati</taxon>
        <taxon>Pseudomonadota</taxon>
        <taxon>Gammaproteobacteria</taxon>
        <taxon>Moraxellales</taxon>
        <taxon>Moraxellaceae</taxon>
        <taxon>Psychrobacter</taxon>
    </lineage>
</organism>
<evidence type="ECO:0000313" key="3">
    <source>
        <dbReference type="Proteomes" id="UP001501787"/>
    </source>
</evidence>